<evidence type="ECO:0000313" key="1">
    <source>
        <dbReference type="EMBL" id="MCE5167092.1"/>
    </source>
</evidence>
<gene>
    <name evidence="1" type="ORF">HAX54_036746</name>
</gene>
<dbReference type="EMBL" id="JACEIK010048911">
    <property type="protein sequence ID" value="MCE5167092.1"/>
    <property type="molecule type" value="Genomic_DNA"/>
</dbReference>
<name>A0ABS8Y9R9_DATST</name>
<accession>A0ABS8Y9R9</accession>
<sequence length="92" mass="10016">MSREKTTNLKEINQRGIFVWSVCDPAEASSEQWWCAVLIVRGSSGFEFGGRFLLVEKKMEKKGERRRGRGLAAAVGGFPGGATAVEVGGRRG</sequence>
<organism evidence="1 2">
    <name type="scientific">Datura stramonium</name>
    <name type="common">Jimsonweed</name>
    <name type="synonym">Common thornapple</name>
    <dbReference type="NCBI Taxonomy" id="4076"/>
    <lineage>
        <taxon>Eukaryota</taxon>
        <taxon>Viridiplantae</taxon>
        <taxon>Streptophyta</taxon>
        <taxon>Embryophyta</taxon>
        <taxon>Tracheophyta</taxon>
        <taxon>Spermatophyta</taxon>
        <taxon>Magnoliopsida</taxon>
        <taxon>eudicotyledons</taxon>
        <taxon>Gunneridae</taxon>
        <taxon>Pentapetalae</taxon>
        <taxon>asterids</taxon>
        <taxon>lamiids</taxon>
        <taxon>Solanales</taxon>
        <taxon>Solanaceae</taxon>
        <taxon>Solanoideae</taxon>
        <taxon>Datureae</taxon>
        <taxon>Datura</taxon>
    </lineage>
</organism>
<dbReference type="Proteomes" id="UP000823775">
    <property type="component" value="Unassembled WGS sequence"/>
</dbReference>
<reference evidence="1 2" key="1">
    <citation type="journal article" date="2021" name="BMC Genomics">
        <title>Datura genome reveals duplications of psychoactive alkaloid biosynthetic genes and high mutation rate following tissue culture.</title>
        <authorList>
            <person name="Rajewski A."/>
            <person name="Carter-House D."/>
            <person name="Stajich J."/>
            <person name="Litt A."/>
        </authorList>
    </citation>
    <scope>NUCLEOTIDE SEQUENCE [LARGE SCALE GENOMIC DNA]</scope>
    <source>
        <strain evidence="1">AR-01</strain>
    </source>
</reference>
<proteinExistence type="predicted"/>
<keyword evidence="2" id="KW-1185">Reference proteome</keyword>
<protein>
    <submittedName>
        <fullName evidence="1">Uncharacterized protein</fullName>
    </submittedName>
</protein>
<evidence type="ECO:0000313" key="2">
    <source>
        <dbReference type="Proteomes" id="UP000823775"/>
    </source>
</evidence>
<comment type="caution">
    <text evidence="1">The sequence shown here is derived from an EMBL/GenBank/DDBJ whole genome shotgun (WGS) entry which is preliminary data.</text>
</comment>